<accession>A0A0E3BJ03</accession>
<dbReference type="Proteomes" id="UP000029567">
    <property type="component" value="Unassembled WGS sequence"/>
</dbReference>
<dbReference type="RefSeq" id="WP_034378148.1">
    <property type="nucleotide sequence ID" value="NZ_AWTN01000056.1"/>
</dbReference>
<evidence type="ECO:0008006" key="3">
    <source>
        <dbReference type="Google" id="ProtNLM"/>
    </source>
</evidence>
<dbReference type="InterPro" id="IPR029044">
    <property type="entry name" value="Nucleotide-diphossugar_trans"/>
</dbReference>
<proteinExistence type="predicted"/>
<organism evidence="1 2">
    <name type="scientific">Comamonas thiooxydans</name>
    <dbReference type="NCBI Taxonomy" id="363952"/>
    <lineage>
        <taxon>Bacteria</taxon>
        <taxon>Pseudomonadati</taxon>
        <taxon>Pseudomonadota</taxon>
        <taxon>Betaproteobacteria</taxon>
        <taxon>Burkholderiales</taxon>
        <taxon>Comamonadaceae</taxon>
        <taxon>Comamonas</taxon>
    </lineage>
</organism>
<sequence>MEQHLIDCHVLTMPTDSRQWSRDLRNDLDGEPVNQFWIEGIPGKLGAARAVGYSQGSAPFLSYADPDDRVTPGVYTQLLDLLLAHPNAPFAWAGEQVVNESLEPIMPANIWSSYHPSTHKKRANHVHGVMLYRRSLVEPQLAKLVHCGIPAEHMLSMAIAQPWVARPRECWPVHLPVVGRLWRWHGQNYHRRCRPEDVDQMAQLLGFNSAMDLVYGTDS</sequence>
<protein>
    <recommendedName>
        <fullName evidence="3">Glycosyltransferase</fullName>
    </recommendedName>
</protein>
<evidence type="ECO:0000313" key="1">
    <source>
        <dbReference type="EMBL" id="KGG95560.1"/>
    </source>
</evidence>
<evidence type="ECO:0000313" key="2">
    <source>
        <dbReference type="Proteomes" id="UP000029567"/>
    </source>
</evidence>
<comment type="caution">
    <text evidence="1">The sequence shown here is derived from an EMBL/GenBank/DDBJ whole genome shotgun (WGS) entry which is preliminary data.</text>
</comment>
<gene>
    <name evidence="1" type="ORF">P245_06425</name>
</gene>
<reference evidence="1 2" key="1">
    <citation type="submission" date="2013-09" db="EMBL/GenBank/DDBJ databases">
        <title>High correlation between genotypes and phenotypes of environmental bacteria Comamonas testosteroni strains.</title>
        <authorList>
            <person name="Liu L."/>
            <person name="Zhu W."/>
            <person name="Xia X."/>
            <person name="Xu B."/>
            <person name="Luo M."/>
            <person name="Wang G."/>
        </authorList>
    </citation>
    <scope>NUCLEOTIDE SEQUENCE [LARGE SCALE GENOMIC DNA]</scope>
    <source>
        <strain evidence="1 2">JL14</strain>
    </source>
</reference>
<name>A0A0E3BJ03_9BURK</name>
<dbReference type="SUPFAM" id="SSF53448">
    <property type="entry name" value="Nucleotide-diphospho-sugar transferases"/>
    <property type="match status" value="1"/>
</dbReference>
<dbReference type="AlphaFoldDB" id="A0A0E3BJ03"/>
<dbReference type="EMBL" id="AWTN01000056">
    <property type="protein sequence ID" value="KGG95560.1"/>
    <property type="molecule type" value="Genomic_DNA"/>
</dbReference>